<dbReference type="AlphaFoldDB" id="A0A8J5QCS1"/>
<evidence type="ECO:0000313" key="1">
    <source>
        <dbReference type="EMBL" id="KAG7661062.1"/>
    </source>
</evidence>
<sequence>MVTTSELNQLNEINEKEEQNLSFSGGSFIPNSIRWILQHELEQASSSSTSIENDTLRNKRLHYLFKQQTYEDEPVIEELTTNMNTTDEEDDTSVNFPTTLLKTHELTNNLEFELMQSSLQLNNYSDILDMNIVDSIHDDNEIINISDHTLSEEVVENDQLNPSSSLIHLEEDTPLIQIHRNHHRHHQSHEQHHTVDSIKKPIKRFKSKSSYDLNFPNLNCCK</sequence>
<dbReference type="Proteomes" id="UP000694255">
    <property type="component" value="Unassembled WGS sequence"/>
</dbReference>
<proteinExistence type="predicted"/>
<dbReference type="RefSeq" id="XP_049261295.1">
    <property type="nucleotide sequence ID" value="XM_049409500.1"/>
</dbReference>
<dbReference type="EMBL" id="JAGSYN010000270">
    <property type="protein sequence ID" value="KAG7661062.1"/>
    <property type="molecule type" value="Genomic_DNA"/>
</dbReference>
<accession>A0A8J5QCS1</accession>
<gene>
    <name evidence="1" type="ORF">J8A68_005434</name>
</gene>
<dbReference type="GeneID" id="73472234"/>
<organism evidence="1 2">
    <name type="scientific">[Candida] subhashii</name>
    <dbReference type="NCBI Taxonomy" id="561895"/>
    <lineage>
        <taxon>Eukaryota</taxon>
        <taxon>Fungi</taxon>
        <taxon>Dikarya</taxon>
        <taxon>Ascomycota</taxon>
        <taxon>Saccharomycotina</taxon>
        <taxon>Pichiomycetes</taxon>
        <taxon>Debaryomycetaceae</taxon>
        <taxon>Spathaspora</taxon>
    </lineage>
</organism>
<protein>
    <submittedName>
        <fullName evidence="1">Uncharacterized protein</fullName>
    </submittedName>
</protein>
<evidence type="ECO:0000313" key="2">
    <source>
        <dbReference type="Proteomes" id="UP000694255"/>
    </source>
</evidence>
<dbReference type="OrthoDB" id="4024143at2759"/>
<reference evidence="1 2" key="1">
    <citation type="journal article" date="2021" name="DNA Res.">
        <title>Genome analysis of Candida subhashii reveals its hybrid nature and dual mitochondrial genome conformations.</title>
        <authorList>
            <person name="Mixao V."/>
            <person name="Hegedusova E."/>
            <person name="Saus E."/>
            <person name="Pryszcz L.P."/>
            <person name="Cillingova A."/>
            <person name="Nosek J."/>
            <person name="Gabaldon T."/>
        </authorList>
    </citation>
    <scope>NUCLEOTIDE SEQUENCE [LARGE SCALE GENOMIC DNA]</scope>
    <source>
        <strain evidence="1 2">CBS 10753</strain>
    </source>
</reference>
<comment type="caution">
    <text evidence="1">The sequence shown here is derived from an EMBL/GenBank/DDBJ whole genome shotgun (WGS) entry which is preliminary data.</text>
</comment>
<keyword evidence="2" id="KW-1185">Reference proteome</keyword>
<name>A0A8J5QCS1_9ASCO</name>